<organism evidence="2 3">
    <name type="scientific">Brevibacillus porteri</name>
    <dbReference type="NCBI Taxonomy" id="2126350"/>
    <lineage>
        <taxon>Bacteria</taxon>
        <taxon>Bacillati</taxon>
        <taxon>Bacillota</taxon>
        <taxon>Bacilli</taxon>
        <taxon>Bacillales</taxon>
        <taxon>Paenibacillaceae</taxon>
        <taxon>Brevibacillus</taxon>
    </lineage>
</organism>
<dbReference type="GeneID" id="95753736"/>
<dbReference type="EMBL" id="PXZO01000060">
    <property type="protein sequence ID" value="PSK04192.1"/>
    <property type="molecule type" value="Genomic_DNA"/>
</dbReference>
<evidence type="ECO:0000313" key="2">
    <source>
        <dbReference type="EMBL" id="PSK04192.1"/>
    </source>
</evidence>
<name>A0ABX5FHQ7_9BACL</name>
<dbReference type="Gene3D" id="3.90.70.10">
    <property type="entry name" value="Cysteine proteinases"/>
    <property type="match status" value="1"/>
</dbReference>
<dbReference type="Pfam" id="PF12385">
    <property type="entry name" value="Peptidase_C70"/>
    <property type="match status" value="1"/>
</dbReference>
<dbReference type="RefSeq" id="WP_106836272.1">
    <property type="nucleotide sequence ID" value="NZ_JARMEW010000044.1"/>
</dbReference>
<protein>
    <recommendedName>
        <fullName evidence="4">Peptidase C39-like domain-containing protein</fullName>
    </recommendedName>
</protein>
<reference evidence="2 3" key="1">
    <citation type="submission" date="2018-03" db="EMBL/GenBank/DDBJ databases">
        <title>Brevisbacillus phylogenomics.</title>
        <authorList>
            <person name="Dunlap C."/>
        </authorList>
    </citation>
    <scope>NUCLEOTIDE SEQUENCE [LARGE SCALE GENOMIC DNA]</scope>
    <source>
        <strain evidence="2 3">NRRL B-41110</strain>
    </source>
</reference>
<proteinExistence type="predicted"/>
<comment type="caution">
    <text evidence="2">The sequence shown here is derived from an EMBL/GenBank/DDBJ whole genome shotgun (WGS) entry which is preliminary data.</text>
</comment>
<accession>A0ABX5FHQ7</accession>
<evidence type="ECO:0000313" key="3">
    <source>
        <dbReference type="Proteomes" id="UP000241645"/>
    </source>
</evidence>
<keyword evidence="3" id="KW-1185">Reference proteome</keyword>
<evidence type="ECO:0000256" key="1">
    <source>
        <dbReference type="SAM" id="SignalP"/>
    </source>
</evidence>
<keyword evidence="1" id="KW-0732">Signal</keyword>
<sequence length="186" mass="21287">MTVSLKFKSFITLLMAAVLLLLPNSPAFAAKLNPQIKIQYVPQDKSKWCWAATSVMLLNYYNKPMGLEEYVEKVLEEKTNKAIPEFRFESELNEMGIYGDSMNKPATWKQVTSSIDKGYPVVVYQQRTGKVGHMLIINGYFDDNLIITNPSNTGGQYEITYDELLDDGNNKWTGTWLNVNKIERKK</sequence>
<gene>
    <name evidence="2" type="ORF">C7R92_27015</name>
</gene>
<feature type="chain" id="PRO_5046601353" description="Peptidase C39-like domain-containing protein" evidence="1">
    <location>
        <begin position="30"/>
        <end position="186"/>
    </location>
</feature>
<dbReference type="Proteomes" id="UP000241645">
    <property type="component" value="Unassembled WGS sequence"/>
</dbReference>
<evidence type="ECO:0008006" key="4">
    <source>
        <dbReference type="Google" id="ProtNLM"/>
    </source>
</evidence>
<dbReference type="InterPro" id="IPR022118">
    <property type="entry name" value="Peptidase_C70_AvrRpt2"/>
</dbReference>
<feature type="signal peptide" evidence="1">
    <location>
        <begin position="1"/>
        <end position="29"/>
    </location>
</feature>